<dbReference type="OrthoDB" id="3467114at2"/>
<organism evidence="2 3">
    <name type="scientific">Xylanimonas allomyrinae</name>
    <dbReference type="NCBI Taxonomy" id="2509459"/>
    <lineage>
        <taxon>Bacteria</taxon>
        <taxon>Bacillati</taxon>
        <taxon>Actinomycetota</taxon>
        <taxon>Actinomycetes</taxon>
        <taxon>Micrococcales</taxon>
        <taxon>Promicromonosporaceae</taxon>
        <taxon>Xylanimonas</taxon>
    </lineage>
</organism>
<reference evidence="2 3" key="1">
    <citation type="submission" date="2019-01" db="EMBL/GenBank/DDBJ databases">
        <title>Genome sequencing of strain 2JSPR-7.</title>
        <authorList>
            <person name="Heo J."/>
            <person name="Kim S.-J."/>
            <person name="Kim J.-S."/>
            <person name="Hong S.-B."/>
            <person name="Kwon S.-W."/>
        </authorList>
    </citation>
    <scope>NUCLEOTIDE SEQUENCE [LARGE SCALE GENOMIC DNA]</scope>
    <source>
        <strain evidence="2 3">2JSPR-7</strain>
    </source>
</reference>
<dbReference type="EMBL" id="CP035495">
    <property type="protein sequence ID" value="QAY64404.1"/>
    <property type="molecule type" value="Genomic_DNA"/>
</dbReference>
<protein>
    <submittedName>
        <fullName evidence="2">Acyl-CoA thioesterase</fullName>
    </submittedName>
</protein>
<feature type="region of interest" description="Disordered" evidence="1">
    <location>
        <begin position="122"/>
        <end position="161"/>
    </location>
</feature>
<dbReference type="AlphaFoldDB" id="A0A4P6ENV5"/>
<dbReference type="InterPro" id="IPR029069">
    <property type="entry name" value="HotDog_dom_sf"/>
</dbReference>
<keyword evidence="3" id="KW-1185">Reference proteome</keyword>
<dbReference type="Gene3D" id="3.10.129.10">
    <property type="entry name" value="Hotdog Thioesterase"/>
    <property type="match status" value="1"/>
</dbReference>
<dbReference type="CDD" id="cd00586">
    <property type="entry name" value="4HBT"/>
    <property type="match status" value="1"/>
</dbReference>
<evidence type="ECO:0000313" key="3">
    <source>
        <dbReference type="Proteomes" id="UP000291758"/>
    </source>
</evidence>
<dbReference type="RefSeq" id="WP_129205554.1">
    <property type="nucleotide sequence ID" value="NZ_CP035495.1"/>
</dbReference>
<evidence type="ECO:0000256" key="1">
    <source>
        <dbReference type="SAM" id="MobiDB-lite"/>
    </source>
</evidence>
<proteinExistence type="predicted"/>
<dbReference type="KEGG" id="xyl:ET495_15635"/>
<name>A0A4P6ENV5_9MICO</name>
<accession>A0A4P6ENV5</accession>
<gene>
    <name evidence="2" type="ORF">ET495_15635</name>
</gene>
<evidence type="ECO:0000313" key="2">
    <source>
        <dbReference type="EMBL" id="QAY64404.1"/>
    </source>
</evidence>
<dbReference type="Proteomes" id="UP000291758">
    <property type="component" value="Chromosome"/>
</dbReference>
<dbReference type="Pfam" id="PF13279">
    <property type="entry name" value="4HBT_2"/>
    <property type="match status" value="1"/>
</dbReference>
<sequence>MTLQPLAVGISRARVEWVDTDASGIYHNSTVTRLVESAESCLMIERGLPDYFPSSPRVRFEVDFESPLFFTQAVTTSVRLMRIGASSMDWEFEVWGEEFDGRPRRRAARGRYVTVHVGVGRRPGSDGGSVPWPPEWRAALTGSDGSHGAAGEAPGRAGSAR</sequence>
<dbReference type="SUPFAM" id="SSF54637">
    <property type="entry name" value="Thioesterase/thiol ester dehydrase-isomerase"/>
    <property type="match status" value="1"/>
</dbReference>